<dbReference type="InterPro" id="IPR026870">
    <property type="entry name" value="Zinc_ribbon_dom"/>
</dbReference>
<comment type="caution">
    <text evidence="3">The sequence shown here is derived from an EMBL/GenBank/DDBJ whole genome shotgun (WGS) entry which is preliminary data.</text>
</comment>
<keyword evidence="1" id="KW-0472">Membrane</keyword>
<evidence type="ECO:0000313" key="3">
    <source>
        <dbReference type="EMBL" id="MBC8629043.1"/>
    </source>
</evidence>
<keyword evidence="1" id="KW-1133">Transmembrane helix</keyword>
<keyword evidence="1" id="KW-0812">Transmembrane</keyword>
<proteinExistence type="predicted"/>
<dbReference type="RefSeq" id="WP_187558804.1">
    <property type="nucleotide sequence ID" value="NZ_JACRTP010000004.1"/>
</dbReference>
<evidence type="ECO:0000259" key="2">
    <source>
        <dbReference type="Pfam" id="PF13240"/>
    </source>
</evidence>
<keyword evidence="4" id="KW-1185">Reference proteome</keyword>
<reference evidence="3 4" key="1">
    <citation type="submission" date="2020-08" db="EMBL/GenBank/DDBJ databases">
        <title>Genome public.</title>
        <authorList>
            <person name="Liu C."/>
            <person name="Sun Q."/>
        </authorList>
    </citation>
    <scope>NUCLEOTIDE SEQUENCE [LARGE SCALE GENOMIC DNA]</scope>
    <source>
        <strain evidence="3 4">3_YM_SP_D4_24.mj</strain>
    </source>
</reference>
<feature type="transmembrane region" description="Helical" evidence="1">
    <location>
        <begin position="64"/>
        <end position="82"/>
    </location>
</feature>
<dbReference type="EMBL" id="JACRTP010000004">
    <property type="protein sequence ID" value="MBC8629043.1"/>
    <property type="molecule type" value="Genomic_DNA"/>
</dbReference>
<sequence length="224" mass="24927">MYCGNCGTQNDDRAMFCQNCGAKLEGRAGGNQNQQWQQNIDYSYQNEIPGQVSIQGKKKGKLKILIPAIAVVAVVLILIFSLTGRRGYKKTVENYVQGALDGDIEKVVSVIPEGYMEYYGVDRSTVIDMVEEALDDSGLYDLLDEDWEFNYEIGDAEDIKGAELQEIKDDCSDSGVKVSAAKSVDLKLTVTTEDGPESETVSIPLIKVGRKWYINIEEFMGLFY</sequence>
<gene>
    <name evidence="3" type="ORF">H8712_10555</name>
</gene>
<dbReference type="Proteomes" id="UP000661649">
    <property type="component" value="Unassembled WGS sequence"/>
</dbReference>
<protein>
    <submittedName>
        <fullName evidence="3">Zinc-ribbon domain-containing protein</fullName>
    </submittedName>
</protein>
<feature type="domain" description="Zinc-ribbon" evidence="2">
    <location>
        <begin position="2"/>
        <end position="24"/>
    </location>
</feature>
<name>A0ABR7PCJ9_9FIRM</name>
<accession>A0ABR7PCJ9</accession>
<dbReference type="Pfam" id="PF13240">
    <property type="entry name" value="Zn_Ribbon_1"/>
    <property type="match status" value="1"/>
</dbReference>
<evidence type="ECO:0000313" key="4">
    <source>
        <dbReference type="Proteomes" id="UP000661649"/>
    </source>
</evidence>
<evidence type="ECO:0000256" key="1">
    <source>
        <dbReference type="SAM" id="Phobius"/>
    </source>
</evidence>
<organism evidence="3 4">
    <name type="scientific">Blautia stercoris</name>
    <dbReference type="NCBI Taxonomy" id="871664"/>
    <lineage>
        <taxon>Bacteria</taxon>
        <taxon>Bacillati</taxon>
        <taxon>Bacillota</taxon>
        <taxon>Clostridia</taxon>
        <taxon>Lachnospirales</taxon>
        <taxon>Lachnospiraceae</taxon>
        <taxon>Blautia</taxon>
    </lineage>
</organism>